<comment type="caution">
    <text evidence="1">The sequence shown here is derived from an EMBL/GenBank/DDBJ whole genome shotgun (WGS) entry which is preliminary data.</text>
</comment>
<sequence>MSADSANDTADRPPLVLRTRLDPVGPATAIELTDAQVAELGGGKRAAVVVTVGDRTARLRLARMGGANLIGLSKAARAELNVEIGDDIEVAIVLDHGERSVDVPEALVSALEKAGARAGFEAWPYSRRKEAARSVTAAKRPETVDRRIAAVIAELRAS</sequence>
<dbReference type="EMBL" id="JAKKOR010000005">
    <property type="protein sequence ID" value="MCF8588117.1"/>
    <property type="molecule type" value="Genomic_DNA"/>
</dbReference>
<dbReference type="Proteomes" id="UP001200110">
    <property type="component" value="Unassembled WGS sequence"/>
</dbReference>
<evidence type="ECO:0000313" key="2">
    <source>
        <dbReference type="Proteomes" id="UP001200110"/>
    </source>
</evidence>
<dbReference type="SUPFAM" id="SSF141694">
    <property type="entry name" value="AF2212/PG0164-like"/>
    <property type="match status" value="1"/>
</dbReference>
<proteinExistence type="predicted"/>
<reference evidence="1 2" key="1">
    <citation type="submission" date="2022-01" db="EMBL/GenBank/DDBJ databases">
        <authorList>
            <person name="Huang Y."/>
        </authorList>
    </citation>
    <scope>NUCLEOTIDE SEQUENCE [LARGE SCALE GENOMIC DNA]</scope>
    <source>
        <strain evidence="1 2">HY366</strain>
    </source>
</reference>
<dbReference type="InterPro" id="IPR037079">
    <property type="entry name" value="AF2212/PG0164-like_sf"/>
</dbReference>
<keyword evidence="2" id="KW-1185">Reference proteome</keyword>
<evidence type="ECO:0000313" key="1">
    <source>
        <dbReference type="EMBL" id="MCF8588117.1"/>
    </source>
</evidence>
<protein>
    <submittedName>
        <fullName evidence="1">YdeI/OmpD-associated family protein</fullName>
    </submittedName>
</protein>
<dbReference type="Pfam" id="PF13376">
    <property type="entry name" value="OmdA"/>
    <property type="match status" value="1"/>
</dbReference>
<name>A0ABS9IRG7_9ACTN</name>
<dbReference type="InterPro" id="IPR015018">
    <property type="entry name" value="DUF1905"/>
</dbReference>
<organism evidence="1 2">
    <name type="scientific">Gordonia liuliyuniae</name>
    <dbReference type="NCBI Taxonomy" id="2911517"/>
    <lineage>
        <taxon>Bacteria</taxon>
        <taxon>Bacillati</taxon>
        <taxon>Actinomycetota</taxon>
        <taxon>Actinomycetes</taxon>
        <taxon>Mycobacteriales</taxon>
        <taxon>Gordoniaceae</taxon>
        <taxon>Gordonia</taxon>
    </lineage>
</organism>
<dbReference type="Gene3D" id="2.40.30.100">
    <property type="entry name" value="AF2212/PG0164-like"/>
    <property type="match status" value="1"/>
</dbReference>
<dbReference type="RefSeq" id="WP_236997345.1">
    <property type="nucleotide sequence ID" value="NZ_JAKKOR010000005.1"/>
</dbReference>
<accession>A0ABS9IRG7</accession>
<dbReference type="Pfam" id="PF08922">
    <property type="entry name" value="DUF1905"/>
    <property type="match status" value="1"/>
</dbReference>
<gene>
    <name evidence="1" type="ORF">L5G33_06495</name>
</gene>